<keyword evidence="1" id="KW-0812">Transmembrane</keyword>
<dbReference type="AlphaFoldDB" id="A0A448ZCL7"/>
<accession>A0A448ZCL7</accession>
<keyword evidence="1" id="KW-0472">Membrane</keyword>
<dbReference type="EMBL" id="CAACVS010000236">
    <property type="protein sequence ID" value="VEU39793.1"/>
    <property type="molecule type" value="Genomic_DNA"/>
</dbReference>
<feature type="transmembrane region" description="Helical" evidence="1">
    <location>
        <begin position="196"/>
        <end position="229"/>
    </location>
</feature>
<sequence>MASRKMGYTWFTEGKPRSTASITIQNMGPLLLIFGVFLLWVGTNAIYMVDLNQSYIPFWTTAVRGWVVFIAGMFLIVPAHMALDRAFDQGSQPVVPGFRDTYVYKMDGTTFAALARENITRFDLAWMARLLETPLLGSIGWILMGLCSFMPFGIMDPTIQKFFTMFLCFAVPPVQFVLLTPAFWRSDRADFLKWMRVYCALMVALVVAIGHSSGIAFLFSFIGMGLIYGGKRKDFHDERKRGNLWLTESPPSANPSPQVYGLGQPLHVLGWILFCTAMSVPM</sequence>
<evidence type="ECO:0000313" key="2">
    <source>
        <dbReference type="EMBL" id="VEU39793.1"/>
    </source>
</evidence>
<evidence type="ECO:0000256" key="1">
    <source>
        <dbReference type="SAM" id="Phobius"/>
    </source>
</evidence>
<feature type="transmembrane region" description="Helical" evidence="1">
    <location>
        <begin position="161"/>
        <end position="184"/>
    </location>
</feature>
<reference evidence="2 3" key="1">
    <citation type="submission" date="2019-01" db="EMBL/GenBank/DDBJ databases">
        <authorList>
            <person name="Ferrante I. M."/>
        </authorList>
    </citation>
    <scope>NUCLEOTIDE SEQUENCE [LARGE SCALE GENOMIC DNA]</scope>
    <source>
        <strain evidence="2 3">B856</strain>
    </source>
</reference>
<dbReference type="Proteomes" id="UP000291116">
    <property type="component" value="Unassembled WGS sequence"/>
</dbReference>
<evidence type="ECO:0000313" key="3">
    <source>
        <dbReference type="Proteomes" id="UP000291116"/>
    </source>
</evidence>
<proteinExistence type="predicted"/>
<dbReference type="OrthoDB" id="50185at2759"/>
<keyword evidence="1" id="KW-1133">Transmembrane helix</keyword>
<organism evidence="2 3">
    <name type="scientific">Pseudo-nitzschia multistriata</name>
    <dbReference type="NCBI Taxonomy" id="183589"/>
    <lineage>
        <taxon>Eukaryota</taxon>
        <taxon>Sar</taxon>
        <taxon>Stramenopiles</taxon>
        <taxon>Ochrophyta</taxon>
        <taxon>Bacillariophyta</taxon>
        <taxon>Bacillariophyceae</taxon>
        <taxon>Bacillariophycidae</taxon>
        <taxon>Bacillariales</taxon>
        <taxon>Bacillariaceae</taxon>
        <taxon>Pseudo-nitzschia</taxon>
    </lineage>
</organism>
<keyword evidence="3" id="KW-1185">Reference proteome</keyword>
<gene>
    <name evidence="2" type="ORF">PSNMU_V1.4_AUG-EV-PASAV3_0066700</name>
</gene>
<feature type="transmembrane region" description="Helical" evidence="1">
    <location>
        <begin position="55"/>
        <end position="77"/>
    </location>
</feature>
<name>A0A448ZCL7_9STRA</name>
<protein>
    <submittedName>
        <fullName evidence="2">Uncharacterized protein</fullName>
    </submittedName>
</protein>
<feature type="transmembrane region" description="Helical" evidence="1">
    <location>
        <begin position="135"/>
        <end position="155"/>
    </location>
</feature>
<feature type="transmembrane region" description="Helical" evidence="1">
    <location>
        <begin position="30"/>
        <end position="49"/>
    </location>
</feature>